<dbReference type="EMBL" id="SJDL01000027">
    <property type="protein sequence ID" value="TBW52570.1"/>
    <property type="molecule type" value="Genomic_DNA"/>
</dbReference>
<dbReference type="Proteomes" id="UP000313645">
    <property type="component" value="Unassembled WGS sequence"/>
</dbReference>
<accession>A0ABY1ZL97</accession>
<keyword evidence="1" id="KW-0812">Transmembrane</keyword>
<keyword evidence="1" id="KW-0472">Membrane</keyword>
<dbReference type="RefSeq" id="WP_131482913.1">
    <property type="nucleotide sequence ID" value="NZ_SJDL01000027.1"/>
</dbReference>
<reference evidence="2 3" key="1">
    <citation type="submission" date="2019-02" db="EMBL/GenBank/DDBJ databases">
        <title>Marinobacter halodurans sp. nov., a marine bacterium isolated from sea tidal flat.</title>
        <authorList>
            <person name="Yoo Y."/>
            <person name="Lee D.W."/>
            <person name="Kim B.S."/>
            <person name="Kim J.-J."/>
        </authorList>
    </citation>
    <scope>NUCLEOTIDE SEQUENCE [LARGE SCALE GENOMIC DNA]</scope>
    <source>
        <strain evidence="2 3">YJ-S3-2</strain>
    </source>
</reference>
<evidence type="ECO:0000313" key="2">
    <source>
        <dbReference type="EMBL" id="TBW52570.1"/>
    </source>
</evidence>
<evidence type="ECO:0000313" key="3">
    <source>
        <dbReference type="Proteomes" id="UP000313645"/>
    </source>
</evidence>
<organism evidence="2 3">
    <name type="scientific">Marinobacter halodurans</name>
    <dbReference type="NCBI Taxonomy" id="2528979"/>
    <lineage>
        <taxon>Bacteria</taxon>
        <taxon>Pseudomonadati</taxon>
        <taxon>Pseudomonadota</taxon>
        <taxon>Gammaproteobacteria</taxon>
        <taxon>Pseudomonadales</taxon>
        <taxon>Marinobacteraceae</taxon>
        <taxon>Marinobacter</taxon>
    </lineage>
</organism>
<feature type="transmembrane region" description="Helical" evidence="1">
    <location>
        <begin position="34"/>
        <end position="52"/>
    </location>
</feature>
<protein>
    <submittedName>
        <fullName evidence="2">Uncharacterized protein</fullName>
    </submittedName>
</protein>
<proteinExistence type="predicted"/>
<keyword evidence="3" id="KW-1185">Reference proteome</keyword>
<feature type="transmembrane region" description="Helical" evidence="1">
    <location>
        <begin position="6"/>
        <end position="27"/>
    </location>
</feature>
<comment type="caution">
    <text evidence="2">The sequence shown here is derived from an EMBL/GenBank/DDBJ whole genome shotgun (WGS) entry which is preliminary data.</text>
</comment>
<gene>
    <name evidence="2" type="ORF">EZI54_16140</name>
</gene>
<keyword evidence="1" id="KW-1133">Transmembrane helix</keyword>
<sequence>MKKLVIVFTTMLVVHALSFFALSYALYSGGDNDVFLVLLLWTGFSACGAFYLHRVSKKEAWDKAGDKVLVVIGYLLSLLVVVVGGAVILLFIAASGIRP</sequence>
<evidence type="ECO:0000256" key="1">
    <source>
        <dbReference type="SAM" id="Phobius"/>
    </source>
</evidence>
<name>A0ABY1ZL97_9GAMM</name>
<feature type="transmembrane region" description="Helical" evidence="1">
    <location>
        <begin position="72"/>
        <end position="94"/>
    </location>
</feature>